<dbReference type="InterPro" id="IPR041469">
    <property type="entry name" value="Subtilisin-like_FN3"/>
</dbReference>
<dbReference type="InterPro" id="IPR045051">
    <property type="entry name" value="SBT"/>
</dbReference>
<dbReference type="InterPro" id="IPR010259">
    <property type="entry name" value="S8pro/Inhibitor_I9"/>
</dbReference>
<gene>
    <name evidence="20" type="primary">LOC101493081</name>
</gene>
<dbReference type="PROSITE" id="PS51892">
    <property type="entry name" value="SUBTILASE"/>
    <property type="match status" value="1"/>
</dbReference>
<dbReference type="KEGG" id="cam:101493081"/>
<evidence type="ECO:0000259" key="16">
    <source>
        <dbReference type="Pfam" id="PF00082"/>
    </source>
</evidence>
<organism evidence="19 20">
    <name type="scientific">Cicer arietinum</name>
    <name type="common">Chickpea</name>
    <name type="synonym">Garbanzo</name>
    <dbReference type="NCBI Taxonomy" id="3827"/>
    <lineage>
        <taxon>Eukaryota</taxon>
        <taxon>Viridiplantae</taxon>
        <taxon>Streptophyta</taxon>
        <taxon>Embryophyta</taxon>
        <taxon>Tracheophyta</taxon>
        <taxon>Spermatophyta</taxon>
        <taxon>Magnoliopsida</taxon>
        <taxon>eudicotyledons</taxon>
        <taxon>Gunneridae</taxon>
        <taxon>Pentapetalae</taxon>
        <taxon>rosids</taxon>
        <taxon>fabids</taxon>
        <taxon>Fabales</taxon>
        <taxon>Fabaceae</taxon>
        <taxon>Papilionoideae</taxon>
        <taxon>50 kb inversion clade</taxon>
        <taxon>NPAAA clade</taxon>
        <taxon>Hologalegina</taxon>
        <taxon>IRL clade</taxon>
        <taxon>Cicereae</taxon>
        <taxon>Cicer</taxon>
    </lineage>
</organism>
<dbReference type="GO" id="GO:0048046">
    <property type="term" value="C:apoplast"/>
    <property type="evidence" value="ECO:0007669"/>
    <property type="project" value="UniProtKB-SubCell"/>
</dbReference>
<dbReference type="InterPro" id="IPR036852">
    <property type="entry name" value="Peptidase_S8/S53_dom_sf"/>
</dbReference>
<evidence type="ECO:0000256" key="12">
    <source>
        <dbReference type="PROSITE-ProRule" id="PRU01240"/>
    </source>
</evidence>
<dbReference type="Gene3D" id="3.30.70.80">
    <property type="entry name" value="Peptidase S8 propeptide/proteinase inhibitor I9"/>
    <property type="match status" value="1"/>
</dbReference>
<evidence type="ECO:0000256" key="1">
    <source>
        <dbReference type="ARBA" id="ARBA00002076"/>
    </source>
</evidence>
<feature type="active site" description="Charge relay system" evidence="11 12">
    <location>
        <position position="139"/>
    </location>
</feature>
<keyword evidence="8 12" id="KW-0378">Hydrolase</keyword>
<dbReference type="PaxDb" id="3827-XP_004515553.1"/>
<feature type="region of interest" description="Disordered" evidence="13">
    <location>
        <begin position="192"/>
        <end position="212"/>
    </location>
</feature>
<dbReference type="GO" id="GO:0004252">
    <property type="term" value="F:serine-type endopeptidase activity"/>
    <property type="evidence" value="ECO:0007669"/>
    <property type="project" value="UniProtKB-UniRule"/>
</dbReference>
<evidence type="ECO:0000256" key="5">
    <source>
        <dbReference type="ARBA" id="ARBA00022525"/>
    </source>
</evidence>
<evidence type="ECO:0000256" key="10">
    <source>
        <dbReference type="ARBA" id="ARBA00023180"/>
    </source>
</evidence>
<evidence type="ECO:0000256" key="6">
    <source>
        <dbReference type="ARBA" id="ARBA00022670"/>
    </source>
</evidence>
<comment type="function">
    <text evidence="1">Required for arbuscular mycorrhiza (AM) development during AM symbiosis with AM fungi (e.g. Glomeromycota intraradices).</text>
</comment>
<keyword evidence="19" id="KW-1185">Reference proteome</keyword>
<dbReference type="AlphaFoldDB" id="A0A3Q7Y746"/>
<feature type="domain" description="Subtilisin-like protease fibronectin type-III" evidence="18">
    <location>
        <begin position="637"/>
        <end position="734"/>
    </location>
</feature>
<dbReference type="Pfam" id="PF17766">
    <property type="entry name" value="fn3_6"/>
    <property type="match status" value="1"/>
</dbReference>
<dbReference type="GO" id="GO:0009610">
    <property type="term" value="P:response to symbiotic fungus"/>
    <property type="evidence" value="ECO:0007669"/>
    <property type="project" value="UniProtKB-ARBA"/>
</dbReference>
<keyword evidence="9 12" id="KW-0720">Serine protease</keyword>
<keyword evidence="6 12" id="KW-0645">Protease</keyword>
<dbReference type="InterPro" id="IPR015500">
    <property type="entry name" value="Peptidase_S8_subtilisin-rel"/>
</dbReference>
<feature type="domain" description="Inhibitor I9" evidence="17">
    <location>
        <begin position="33"/>
        <end position="109"/>
    </location>
</feature>
<feature type="domain" description="Peptidase S8/S53" evidence="16">
    <location>
        <begin position="131"/>
        <end position="580"/>
    </location>
</feature>
<keyword evidence="5" id="KW-0964">Secreted</keyword>
<evidence type="ECO:0000256" key="7">
    <source>
        <dbReference type="ARBA" id="ARBA00022729"/>
    </source>
</evidence>
<keyword evidence="14" id="KW-0472">Membrane</keyword>
<dbReference type="InterPro" id="IPR037045">
    <property type="entry name" value="S8pro/Inhibitor_I9_sf"/>
</dbReference>
<dbReference type="PANTHER" id="PTHR10795">
    <property type="entry name" value="PROPROTEIN CONVERTASE SUBTILISIN/KEXIN"/>
    <property type="match status" value="1"/>
</dbReference>
<dbReference type="InterPro" id="IPR000209">
    <property type="entry name" value="Peptidase_S8/S53_dom"/>
</dbReference>
<keyword evidence="10" id="KW-0325">Glycoprotein</keyword>
<dbReference type="Proteomes" id="UP000087171">
    <property type="component" value="Unplaced"/>
</dbReference>
<feature type="active site" description="Charge relay system" evidence="11 12">
    <location>
        <position position="531"/>
    </location>
</feature>
<proteinExistence type="inferred from homology"/>
<sequence length="767" mass="83225">MDRRYSIGLLLLLISLTSLLVNCYSSTQDDLKTYIIYTGNSKNDETSLLLYYQNLLQQVADSDEAPKPVLQHYKRSFNGFVAKLTKKEANKMAGLDGVVSVFPDEKRHLLTTRSWDFIGFPRYVERENSESDVIVGVIDSGIWPESESFNDKGFSPPPSKWKGTCQTSNITCNNKIIGARYYLSFEDPLSERDIESPRDTEGHGTHTASTAAGIPIKKASMEGLARGTARGGAPSARIAVYKVCWVKGCFDSGILAAFDDAIADGVDILSVSLTSVSNDTVYFTDAISIGSFHAMQHGVLTVLAAGNSGPSPSTLGNFSPWAIVVAASTLDRKFVTEVKLGDNMTYEGVSLNTFDLEGKLYPIVYGGAAPNTKGGFNKDKSRFCSANTLDATMVKGKIVLCEGTEGPAEALRVGAVGVLIQGHTYSDIAFSLPLPACYLQSKDAAKVYKYIRSTRSPTATIFRTNEIKDTLAPVVASFSSRGPNKATPEILKPDIIAPGVDIIASWPTISPISDIIGDNRNLEFNIMSGTSMSCPHVSGAAVYIKSFHPTWSPAAIRSALMTTAKQVSPNNNVEAEFGYGAGQIDPIKALNPGLVYEAYEGDYIRFLCGQGFNATTLQQIIGNAVICSEIAYMTARDLNYPSFALKASRLKQHISGSFNRIVTNVGLPMSTYRAIVTAPIGFNVSVNPSVLSFTSLGETQTYVLTIDGALKKSIESASLVWDNGESQVRSPIIIFDERAEKSQSTKIYSIHYICIVILNLLFYIFIQ</sequence>
<evidence type="ECO:0000259" key="18">
    <source>
        <dbReference type="Pfam" id="PF17766"/>
    </source>
</evidence>
<evidence type="ECO:0000256" key="11">
    <source>
        <dbReference type="PIRSR" id="PIRSR615500-1"/>
    </source>
</evidence>
<dbReference type="PROSITE" id="PS00138">
    <property type="entry name" value="SUBTILASE_SER"/>
    <property type="match status" value="1"/>
</dbReference>
<dbReference type="GO" id="GO:0006508">
    <property type="term" value="P:proteolysis"/>
    <property type="evidence" value="ECO:0007669"/>
    <property type="project" value="UniProtKB-KW"/>
</dbReference>
<feature type="transmembrane region" description="Helical" evidence="14">
    <location>
        <begin position="747"/>
        <end position="766"/>
    </location>
</feature>
<name>A0A3Q7Y746_CICAR</name>
<feature type="active site" description="Charge relay system" evidence="11 12">
    <location>
        <position position="203"/>
    </location>
</feature>
<dbReference type="CDD" id="cd02120">
    <property type="entry name" value="PA_subtilisin_like"/>
    <property type="match status" value="1"/>
</dbReference>
<evidence type="ECO:0000256" key="2">
    <source>
        <dbReference type="ARBA" id="ARBA00004271"/>
    </source>
</evidence>
<evidence type="ECO:0000256" key="14">
    <source>
        <dbReference type="SAM" id="Phobius"/>
    </source>
</evidence>
<evidence type="ECO:0000256" key="4">
    <source>
        <dbReference type="ARBA" id="ARBA00022523"/>
    </source>
</evidence>
<dbReference type="GO" id="GO:0009609">
    <property type="term" value="P:response to symbiotic bacterium"/>
    <property type="evidence" value="ECO:0007669"/>
    <property type="project" value="UniProtKB-ARBA"/>
</dbReference>
<evidence type="ECO:0000256" key="13">
    <source>
        <dbReference type="SAM" id="MobiDB-lite"/>
    </source>
</evidence>
<keyword evidence="4" id="KW-0052">Apoplast</keyword>
<feature type="compositionally biased region" description="Basic and acidic residues" evidence="13">
    <location>
        <begin position="192"/>
        <end position="204"/>
    </location>
</feature>
<evidence type="ECO:0000256" key="15">
    <source>
        <dbReference type="SAM" id="SignalP"/>
    </source>
</evidence>
<evidence type="ECO:0000313" key="20">
    <source>
        <dbReference type="RefSeq" id="XP_027186692.1"/>
    </source>
</evidence>
<keyword evidence="14" id="KW-1133">Transmembrane helix</keyword>
<comment type="subcellular location">
    <subcellularLocation>
        <location evidence="2">Secreted</location>
        <location evidence="2">Extracellular space</location>
        <location evidence="2">Apoplast</location>
    </subcellularLocation>
</comment>
<dbReference type="SUPFAM" id="SSF52743">
    <property type="entry name" value="Subtilisin-like"/>
    <property type="match status" value="1"/>
</dbReference>
<dbReference type="InterPro" id="IPR034197">
    <property type="entry name" value="Peptidases_S8_3"/>
</dbReference>
<dbReference type="Pfam" id="PF05922">
    <property type="entry name" value="Inhibitor_I9"/>
    <property type="match status" value="1"/>
</dbReference>
<keyword evidence="7 15" id="KW-0732">Signal</keyword>
<protein>
    <submittedName>
        <fullName evidence="20">Cucumisin-like isoform X2</fullName>
    </submittedName>
</protein>
<evidence type="ECO:0000256" key="8">
    <source>
        <dbReference type="ARBA" id="ARBA00022801"/>
    </source>
</evidence>
<dbReference type="Gene3D" id="3.40.50.200">
    <property type="entry name" value="Peptidase S8/S53 domain"/>
    <property type="match status" value="1"/>
</dbReference>
<dbReference type="Gene3D" id="3.50.30.30">
    <property type="match status" value="1"/>
</dbReference>
<feature type="signal peptide" evidence="15">
    <location>
        <begin position="1"/>
        <end position="23"/>
    </location>
</feature>
<dbReference type="FunFam" id="3.40.50.200:FF:000006">
    <property type="entry name" value="Subtilisin-like protease SBT1.5"/>
    <property type="match status" value="1"/>
</dbReference>
<accession>A0A3Q7Y746</accession>
<feature type="chain" id="PRO_5018702086" evidence="15">
    <location>
        <begin position="24"/>
        <end position="767"/>
    </location>
</feature>
<evidence type="ECO:0000256" key="3">
    <source>
        <dbReference type="ARBA" id="ARBA00011073"/>
    </source>
</evidence>
<dbReference type="PRINTS" id="PR00723">
    <property type="entry name" value="SUBTILISIN"/>
</dbReference>
<dbReference type="CDD" id="cd04852">
    <property type="entry name" value="Peptidases_S8_3"/>
    <property type="match status" value="1"/>
</dbReference>
<reference evidence="20" key="1">
    <citation type="submission" date="2025-08" db="UniProtKB">
        <authorList>
            <consortium name="RefSeq"/>
        </authorList>
    </citation>
    <scope>IDENTIFICATION</scope>
    <source>
        <tissue evidence="20">Etiolated seedlings</tissue>
    </source>
</reference>
<dbReference type="Pfam" id="PF00082">
    <property type="entry name" value="Peptidase_S8"/>
    <property type="match status" value="1"/>
</dbReference>
<comment type="similarity">
    <text evidence="3 12">Belongs to the peptidase S8 family.</text>
</comment>
<evidence type="ECO:0000259" key="17">
    <source>
        <dbReference type="Pfam" id="PF05922"/>
    </source>
</evidence>
<dbReference type="InterPro" id="IPR023828">
    <property type="entry name" value="Peptidase_S8_Ser-AS"/>
</dbReference>
<keyword evidence="14" id="KW-0812">Transmembrane</keyword>
<dbReference type="Gene3D" id="2.60.40.2310">
    <property type="match status" value="1"/>
</dbReference>
<evidence type="ECO:0000313" key="19">
    <source>
        <dbReference type="Proteomes" id="UP000087171"/>
    </source>
</evidence>
<evidence type="ECO:0000256" key="9">
    <source>
        <dbReference type="ARBA" id="ARBA00022825"/>
    </source>
</evidence>
<dbReference type="RefSeq" id="XP_027186692.1">
    <property type="nucleotide sequence ID" value="XM_027330891.1"/>
</dbReference>